<evidence type="ECO:0000313" key="10">
    <source>
        <dbReference type="Proteomes" id="UP000186156"/>
    </source>
</evidence>
<evidence type="ECO:0000256" key="6">
    <source>
        <dbReference type="ARBA" id="ARBA00023136"/>
    </source>
</evidence>
<dbReference type="InterPro" id="IPR011701">
    <property type="entry name" value="MFS"/>
</dbReference>
<evidence type="ECO:0000256" key="2">
    <source>
        <dbReference type="ARBA" id="ARBA00022448"/>
    </source>
</evidence>
<dbReference type="InterPro" id="IPR050171">
    <property type="entry name" value="MFS_Transporters"/>
</dbReference>
<feature type="transmembrane region" description="Helical" evidence="7">
    <location>
        <begin position="277"/>
        <end position="294"/>
    </location>
</feature>
<evidence type="ECO:0000256" key="4">
    <source>
        <dbReference type="ARBA" id="ARBA00022692"/>
    </source>
</evidence>
<keyword evidence="6 7" id="KW-0472">Membrane</keyword>
<feature type="transmembrane region" description="Helical" evidence="7">
    <location>
        <begin position="336"/>
        <end position="358"/>
    </location>
</feature>
<evidence type="ECO:0000313" key="9">
    <source>
        <dbReference type="EMBL" id="SIT12850.1"/>
    </source>
</evidence>
<feature type="domain" description="Major facilitator superfamily (MFS) profile" evidence="8">
    <location>
        <begin position="8"/>
        <end position="390"/>
    </location>
</feature>
<keyword evidence="3" id="KW-1003">Cell membrane</keyword>
<dbReference type="Gene3D" id="1.20.1250.20">
    <property type="entry name" value="MFS general substrate transporter like domains"/>
    <property type="match status" value="1"/>
</dbReference>
<keyword evidence="2" id="KW-0813">Transport</keyword>
<dbReference type="RefSeq" id="WP_084182632.1">
    <property type="nucleotide sequence ID" value="NZ_FTOO01000016.1"/>
</dbReference>
<keyword evidence="10" id="KW-1185">Reference proteome</keyword>
<feature type="transmembrane region" description="Helical" evidence="7">
    <location>
        <begin position="76"/>
        <end position="94"/>
    </location>
</feature>
<feature type="transmembrane region" description="Helical" evidence="7">
    <location>
        <begin position="39"/>
        <end position="64"/>
    </location>
</feature>
<feature type="transmembrane region" description="Helical" evidence="7">
    <location>
        <begin position="245"/>
        <end position="265"/>
    </location>
</feature>
<evidence type="ECO:0000256" key="1">
    <source>
        <dbReference type="ARBA" id="ARBA00004651"/>
    </source>
</evidence>
<evidence type="ECO:0000256" key="3">
    <source>
        <dbReference type="ARBA" id="ARBA00022475"/>
    </source>
</evidence>
<proteinExistence type="predicted"/>
<keyword evidence="4 7" id="KW-0812">Transmembrane</keyword>
<dbReference type="GO" id="GO:0005886">
    <property type="term" value="C:plasma membrane"/>
    <property type="evidence" value="ECO:0007669"/>
    <property type="project" value="UniProtKB-SubCell"/>
</dbReference>
<dbReference type="SUPFAM" id="SSF103473">
    <property type="entry name" value="MFS general substrate transporter"/>
    <property type="match status" value="1"/>
</dbReference>
<evidence type="ECO:0000256" key="5">
    <source>
        <dbReference type="ARBA" id="ARBA00022989"/>
    </source>
</evidence>
<reference evidence="10" key="1">
    <citation type="submission" date="2017-01" db="EMBL/GenBank/DDBJ databases">
        <authorList>
            <person name="Varghese N."/>
            <person name="Submissions S."/>
        </authorList>
    </citation>
    <scope>NUCLEOTIDE SEQUENCE [LARGE SCALE GENOMIC DNA]</scope>
    <source>
        <strain evidence="10">DSM 16176</strain>
    </source>
</reference>
<organism evidence="9 10">
    <name type="scientific">Alicyclobacillus vulcanalis</name>
    <dbReference type="NCBI Taxonomy" id="252246"/>
    <lineage>
        <taxon>Bacteria</taxon>
        <taxon>Bacillati</taxon>
        <taxon>Bacillota</taxon>
        <taxon>Bacilli</taxon>
        <taxon>Bacillales</taxon>
        <taxon>Alicyclobacillaceae</taxon>
        <taxon>Alicyclobacillus</taxon>
    </lineage>
</organism>
<dbReference type="EMBL" id="FTOO01000016">
    <property type="protein sequence ID" value="SIT12850.1"/>
    <property type="molecule type" value="Genomic_DNA"/>
</dbReference>
<feature type="transmembrane region" description="Helical" evidence="7">
    <location>
        <begin position="100"/>
        <end position="122"/>
    </location>
</feature>
<dbReference type="STRING" id="252246.SAMN05421799_11611"/>
<feature type="transmembrane region" description="Helical" evidence="7">
    <location>
        <begin position="9"/>
        <end position="27"/>
    </location>
</feature>
<keyword evidence="5 7" id="KW-1133">Transmembrane helix</keyword>
<feature type="transmembrane region" description="Helical" evidence="7">
    <location>
        <begin position="134"/>
        <end position="156"/>
    </location>
</feature>
<feature type="transmembrane region" description="Helical" evidence="7">
    <location>
        <begin position="208"/>
        <end position="233"/>
    </location>
</feature>
<dbReference type="PROSITE" id="PS50850">
    <property type="entry name" value="MFS"/>
    <property type="match status" value="1"/>
</dbReference>
<feature type="transmembrane region" description="Helical" evidence="7">
    <location>
        <begin position="364"/>
        <end position="387"/>
    </location>
</feature>
<evidence type="ECO:0000256" key="7">
    <source>
        <dbReference type="SAM" id="Phobius"/>
    </source>
</evidence>
<comment type="subcellular location">
    <subcellularLocation>
        <location evidence="1">Cell membrane</location>
        <topology evidence="1">Multi-pass membrane protein</topology>
    </subcellularLocation>
</comment>
<feature type="transmembrane region" description="Helical" evidence="7">
    <location>
        <begin position="300"/>
        <end position="324"/>
    </location>
</feature>
<evidence type="ECO:0000259" key="8">
    <source>
        <dbReference type="PROSITE" id="PS50850"/>
    </source>
</evidence>
<dbReference type="OrthoDB" id="9793283at2"/>
<dbReference type="Proteomes" id="UP000186156">
    <property type="component" value="Unassembled WGS sequence"/>
</dbReference>
<dbReference type="InterPro" id="IPR036259">
    <property type="entry name" value="MFS_trans_sf"/>
</dbReference>
<dbReference type="Pfam" id="PF07690">
    <property type="entry name" value="MFS_1"/>
    <property type="match status" value="1"/>
</dbReference>
<dbReference type="PANTHER" id="PTHR23517">
    <property type="entry name" value="RESISTANCE PROTEIN MDTM, PUTATIVE-RELATED-RELATED"/>
    <property type="match status" value="1"/>
</dbReference>
<name>A0A1N7PQN1_9BACL</name>
<gene>
    <name evidence="9" type="ORF">SAMN05421799_11611</name>
</gene>
<accession>A0A1N7PQN1</accession>
<dbReference type="PANTHER" id="PTHR23517:SF13">
    <property type="entry name" value="MAJOR FACILITATOR SUPERFAMILY MFS_1"/>
    <property type="match status" value="1"/>
</dbReference>
<dbReference type="InterPro" id="IPR020846">
    <property type="entry name" value="MFS_dom"/>
</dbReference>
<sequence>MDVSGSKRFGFATTGLMLCALMIGTNIPSPLYGVYEHLWHFSPSVLTLVFSTYALCIIPSLLIFGQLSDALGRKPVMVAGFLIAAVGSLTFVFAKNVTWLFIARALQGLAVGIVSGTATAALTELEPNSNRQRASLVASLATAGGTALGPIFAGLLAQYAPMPLQLPYLLNCVLLLIGLLGLLFISEPLPKDFRKHWEPQRPGVPREILSPFVVGSLVAFAAWTVTALFMSLVPSYVTSLLHVKNLAVAGSVVFLMLGSSSLIQLTLRKLGNRTAQITGLLLLLIGLAGIIASVPMQSLWFLLVSTVIAGAGQGLAFMGSVSLVNHVAPPAQRGSVFSTMYVVVYCGVGLPVIGVGFLAQKLGLFSAVIVFSVLVCLLNLVMIGAILRLKEISK</sequence>
<dbReference type="GO" id="GO:0022857">
    <property type="term" value="F:transmembrane transporter activity"/>
    <property type="evidence" value="ECO:0007669"/>
    <property type="project" value="InterPro"/>
</dbReference>
<dbReference type="AlphaFoldDB" id="A0A1N7PQN1"/>
<protein>
    <submittedName>
        <fullName evidence="9">Predicted arabinose efflux permease, MFS family</fullName>
    </submittedName>
</protein>
<feature type="transmembrane region" description="Helical" evidence="7">
    <location>
        <begin position="168"/>
        <end position="187"/>
    </location>
</feature>